<dbReference type="SUPFAM" id="SSF47384">
    <property type="entry name" value="Homodimeric domain of signal transducing histidine kinase"/>
    <property type="match status" value="1"/>
</dbReference>
<keyword evidence="6" id="KW-0175">Coiled coil</keyword>
<dbReference type="InterPro" id="IPR005467">
    <property type="entry name" value="His_kinase_dom"/>
</dbReference>
<dbReference type="PRINTS" id="PR00344">
    <property type="entry name" value="BCTRLSENSOR"/>
</dbReference>
<evidence type="ECO:0000256" key="1">
    <source>
        <dbReference type="ARBA" id="ARBA00000085"/>
    </source>
</evidence>
<sequence>MILHLINRWIGVKTLFLLCIFLCTQAVIAQNDASSTTKVQAIFDQFMEYRHQNKIAQAMETLDEASDIAESNEDTKLLLDTYQQYARIFLEEGDRETALRYWDRASIYLKDISYSYGQAFQLYLDAALRYDEGNNFQALKLLDESRKISNNRNLSNNILLLEASIFTNIEKYDDAIKNLHALIVNSDDKERAYLAAKANLQLAVISVKLNDYEEGIIHSKAALELSQKHGFAKIIKDANEELSNIYEKTGNYQQALIFNKGLANIKDSIFNVEKAKLESKTADDIRSEHMANELNKQQAKIEELSESKNRSEITAILTSAFLTIISLLAVSLFRNNQIKLKTNDLLYTKNKELELARDAAVSAMEAKTNFLSTVTHELRTPLYAVTGLTHLLLEENPSEHQKEHLKSLKFSGEYLLNFINDILQINKIDADKLEPLSIEFKLHKILNDVVDSLQPNAKENKTKLILDYDSNIPQQLLGDPIKLSQIFMNLVGNALKFTKNGKVEVIAKLLKKEEDQAKLYFEVRDTGIGISEEQQKHIFDSFEQGSIQINREYGGTGLGLTIVKSLLGLFGSTIHLESELDHGSSFYFEMDLKCDTKALDEISFQLDPEEFQFKGLHILIVEDNKINQVITKKMLTKKEITCDIANNGNEAIDLAKTNTYDAILMDIHMPGISGEEATRQIRKFNQDVPIIALTAISLDDSLDSFFAAGCNDVVTKPFKPEVFYQKIGENVLRSKMQGSV</sequence>
<evidence type="ECO:0000256" key="7">
    <source>
        <dbReference type="SAM" id="SignalP"/>
    </source>
</evidence>
<dbReference type="AlphaFoldDB" id="A0A6I5L726"/>
<dbReference type="SUPFAM" id="SSF52172">
    <property type="entry name" value="CheY-like"/>
    <property type="match status" value="1"/>
</dbReference>
<feature type="domain" description="Histidine kinase" evidence="8">
    <location>
        <begin position="373"/>
        <end position="594"/>
    </location>
</feature>
<gene>
    <name evidence="10" type="ORF">GTK07_14775</name>
</gene>
<feature type="modified residue" description="4-aspartylphosphate" evidence="5">
    <location>
        <position position="666"/>
    </location>
</feature>
<dbReference type="SMART" id="SM00387">
    <property type="entry name" value="HATPase_c"/>
    <property type="match status" value="1"/>
</dbReference>
<dbReference type="Gene3D" id="3.30.565.10">
    <property type="entry name" value="Histidine kinase-like ATPase, C-terminal domain"/>
    <property type="match status" value="1"/>
</dbReference>
<evidence type="ECO:0000259" key="8">
    <source>
        <dbReference type="PROSITE" id="PS50109"/>
    </source>
</evidence>
<dbReference type="InterPro" id="IPR036890">
    <property type="entry name" value="HATPase_C_sf"/>
</dbReference>
<dbReference type="Gene3D" id="3.40.50.2300">
    <property type="match status" value="1"/>
</dbReference>
<evidence type="ECO:0000313" key="11">
    <source>
        <dbReference type="Proteomes" id="UP000468707"/>
    </source>
</evidence>
<evidence type="ECO:0000256" key="6">
    <source>
        <dbReference type="SAM" id="Coils"/>
    </source>
</evidence>
<dbReference type="GO" id="GO:0000155">
    <property type="term" value="F:phosphorelay sensor kinase activity"/>
    <property type="evidence" value="ECO:0007669"/>
    <property type="project" value="InterPro"/>
</dbReference>
<dbReference type="InterPro" id="IPR036097">
    <property type="entry name" value="HisK_dim/P_sf"/>
</dbReference>
<dbReference type="FunFam" id="3.30.565.10:FF:000010">
    <property type="entry name" value="Sensor histidine kinase RcsC"/>
    <property type="match status" value="1"/>
</dbReference>
<dbReference type="Pfam" id="PF00072">
    <property type="entry name" value="Response_reg"/>
    <property type="match status" value="1"/>
</dbReference>
<evidence type="ECO:0000259" key="9">
    <source>
        <dbReference type="PROSITE" id="PS50110"/>
    </source>
</evidence>
<dbReference type="Pfam" id="PF00512">
    <property type="entry name" value="HisKA"/>
    <property type="match status" value="1"/>
</dbReference>
<accession>A0A6I5L726</accession>
<keyword evidence="4" id="KW-0902">Two-component regulatory system</keyword>
<feature type="coiled-coil region" evidence="6">
    <location>
        <begin position="287"/>
        <end position="314"/>
    </location>
</feature>
<keyword evidence="7" id="KW-0732">Signal</keyword>
<proteinExistence type="predicted"/>
<dbReference type="InterPro" id="IPR003661">
    <property type="entry name" value="HisK_dim/P_dom"/>
</dbReference>
<protein>
    <recommendedName>
        <fullName evidence="2">histidine kinase</fullName>
        <ecNumber evidence="2">2.7.13.3</ecNumber>
    </recommendedName>
</protein>
<keyword evidence="3 5" id="KW-0597">Phosphoprotein</keyword>
<dbReference type="InterPro" id="IPR011006">
    <property type="entry name" value="CheY-like_superfamily"/>
</dbReference>
<name>A0A6I5L726_9FLAO</name>
<dbReference type="Gene3D" id="1.25.40.10">
    <property type="entry name" value="Tetratricopeptide repeat domain"/>
    <property type="match status" value="2"/>
</dbReference>
<comment type="catalytic activity">
    <reaction evidence="1">
        <text>ATP + protein L-histidine = ADP + protein N-phospho-L-histidine.</text>
        <dbReference type="EC" id="2.7.13.3"/>
    </reaction>
</comment>
<keyword evidence="11" id="KW-1185">Reference proteome</keyword>
<dbReference type="Gene3D" id="1.10.287.130">
    <property type="match status" value="1"/>
</dbReference>
<dbReference type="SMART" id="SM00448">
    <property type="entry name" value="REC"/>
    <property type="match status" value="1"/>
</dbReference>
<dbReference type="Pfam" id="PF02518">
    <property type="entry name" value="HATPase_c"/>
    <property type="match status" value="1"/>
</dbReference>
<evidence type="ECO:0000256" key="2">
    <source>
        <dbReference type="ARBA" id="ARBA00012438"/>
    </source>
</evidence>
<evidence type="ECO:0000256" key="4">
    <source>
        <dbReference type="ARBA" id="ARBA00023012"/>
    </source>
</evidence>
<evidence type="ECO:0000313" key="10">
    <source>
        <dbReference type="EMBL" id="NDV44590.1"/>
    </source>
</evidence>
<dbReference type="EC" id="2.7.13.3" evidence="2"/>
<reference evidence="10 11" key="1">
    <citation type="submission" date="2020-01" db="EMBL/GenBank/DDBJ databases">
        <title>Muricauda sediminis sp.nov. 40Bstr401.</title>
        <authorList>
            <person name="Xue Z."/>
            <person name="Zhu S."/>
            <person name="Ren N."/>
            <person name="Chen T."/>
            <person name="Chen X."/>
            <person name="Chen J."/>
            <person name="Yang J."/>
        </authorList>
    </citation>
    <scope>NUCLEOTIDE SEQUENCE [LARGE SCALE GENOMIC DNA]</scope>
    <source>
        <strain evidence="10 11">40Bstr401</strain>
    </source>
</reference>
<dbReference type="SMART" id="SM00388">
    <property type="entry name" value="HisKA"/>
    <property type="match status" value="1"/>
</dbReference>
<feature type="domain" description="Response regulatory" evidence="9">
    <location>
        <begin position="617"/>
        <end position="731"/>
    </location>
</feature>
<dbReference type="CDD" id="cd17546">
    <property type="entry name" value="REC_hyHK_CKI1_RcsC-like"/>
    <property type="match status" value="1"/>
</dbReference>
<evidence type="ECO:0000256" key="3">
    <source>
        <dbReference type="ARBA" id="ARBA00022553"/>
    </source>
</evidence>
<dbReference type="CDD" id="cd16922">
    <property type="entry name" value="HATPase_EvgS-ArcB-TorS-like"/>
    <property type="match status" value="1"/>
</dbReference>
<dbReference type="SUPFAM" id="SSF55874">
    <property type="entry name" value="ATPase domain of HSP90 chaperone/DNA topoisomerase II/histidine kinase"/>
    <property type="match status" value="1"/>
</dbReference>
<feature type="signal peptide" evidence="7">
    <location>
        <begin position="1"/>
        <end position="29"/>
    </location>
</feature>
<dbReference type="InterPro" id="IPR011990">
    <property type="entry name" value="TPR-like_helical_dom_sf"/>
</dbReference>
<dbReference type="EMBL" id="JAAAMI010000008">
    <property type="protein sequence ID" value="NDV44590.1"/>
    <property type="molecule type" value="Genomic_DNA"/>
</dbReference>
<dbReference type="PROSITE" id="PS50110">
    <property type="entry name" value="RESPONSE_REGULATORY"/>
    <property type="match status" value="1"/>
</dbReference>
<dbReference type="InterPro" id="IPR003594">
    <property type="entry name" value="HATPase_dom"/>
</dbReference>
<dbReference type="PANTHER" id="PTHR45339:SF1">
    <property type="entry name" value="HYBRID SIGNAL TRANSDUCTION HISTIDINE KINASE J"/>
    <property type="match status" value="1"/>
</dbReference>
<dbReference type="Proteomes" id="UP000468707">
    <property type="component" value="Unassembled WGS sequence"/>
</dbReference>
<evidence type="ECO:0000256" key="5">
    <source>
        <dbReference type="PROSITE-ProRule" id="PRU00169"/>
    </source>
</evidence>
<dbReference type="InterPro" id="IPR004358">
    <property type="entry name" value="Sig_transdc_His_kin-like_C"/>
</dbReference>
<dbReference type="SUPFAM" id="SSF48452">
    <property type="entry name" value="TPR-like"/>
    <property type="match status" value="1"/>
</dbReference>
<dbReference type="PROSITE" id="PS50109">
    <property type="entry name" value="HIS_KIN"/>
    <property type="match status" value="1"/>
</dbReference>
<dbReference type="CDD" id="cd00082">
    <property type="entry name" value="HisKA"/>
    <property type="match status" value="1"/>
</dbReference>
<dbReference type="InterPro" id="IPR001789">
    <property type="entry name" value="Sig_transdc_resp-reg_receiver"/>
</dbReference>
<organism evidence="10 11">
    <name type="scientific">Flagellimonas sediminis</name>
    <dbReference type="NCBI Taxonomy" id="2696468"/>
    <lineage>
        <taxon>Bacteria</taxon>
        <taxon>Pseudomonadati</taxon>
        <taxon>Bacteroidota</taxon>
        <taxon>Flavobacteriia</taxon>
        <taxon>Flavobacteriales</taxon>
        <taxon>Flavobacteriaceae</taxon>
        <taxon>Flagellimonas</taxon>
    </lineage>
</organism>
<dbReference type="PANTHER" id="PTHR45339">
    <property type="entry name" value="HYBRID SIGNAL TRANSDUCTION HISTIDINE KINASE J"/>
    <property type="match status" value="1"/>
</dbReference>
<comment type="caution">
    <text evidence="10">The sequence shown here is derived from an EMBL/GenBank/DDBJ whole genome shotgun (WGS) entry which is preliminary data.</text>
</comment>
<feature type="chain" id="PRO_5026073549" description="histidine kinase" evidence="7">
    <location>
        <begin position="30"/>
        <end position="740"/>
    </location>
</feature>